<name>A0ABZ0B902_9SPHN</name>
<organism evidence="3 4">
    <name type="scientific">Stakelama saccharophila</name>
    <dbReference type="NCBI Taxonomy" id="3075605"/>
    <lineage>
        <taxon>Bacteria</taxon>
        <taxon>Pseudomonadati</taxon>
        <taxon>Pseudomonadota</taxon>
        <taxon>Alphaproteobacteria</taxon>
        <taxon>Sphingomonadales</taxon>
        <taxon>Sphingomonadaceae</taxon>
        <taxon>Stakelama</taxon>
    </lineage>
</organism>
<feature type="transmembrane region" description="Helical" evidence="2">
    <location>
        <begin position="72"/>
        <end position="91"/>
    </location>
</feature>
<reference evidence="3 4" key="1">
    <citation type="submission" date="2023-09" db="EMBL/GenBank/DDBJ databases">
        <authorList>
            <person name="Rey-Velasco X."/>
        </authorList>
    </citation>
    <scope>NUCLEOTIDE SEQUENCE [LARGE SCALE GENOMIC DNA]</scope>
    <source>
        <strain evidence="3 4">W311</strain>
    </source>
</reference>
<sequence>MIECTLLVAMAILWRFPDSVAGQVLHRWTVAAPASLLGGIERRHFIFLILLLALSLAGEAVLMMGSADMAVIFAWDISAYIDLIIAGWTVATAIRAKSAIATTGARTRRIVGRTIRPRAARTRKTVQRTTARRPAANDQDGPDLHALAVA</sequence>
<dbReference type="RefSeq" id="WP_313915814.1">
    <property type="nucleotide sequence ID" value="NZ_CP135076.1"/>
</dbReference>
<keyword evidence="2" id="KW-1133">Transmembrane helix</keyword>
<dbReference type="EMBL" id="CP135076">
    <property type="protein sequence ID" value="WNO53902.1"/>
    <property type="molecule type" value="Genomic_DNA"/>
</dbReference>
<evidence type="ECO:0000256" key="2">
    <source>
        <dbReference type="SAM" id="Phobius"/>
    </source>
</evidence>
<gene>
    <name evidence="3" type="ORF">RPR59_01180</name>
</gene>
<protein>
    <submittedName>
        <fullName evidence="3">Uncharacterized protein</fullName>
    </submittedName>
</protein>
<dbReference type="Proteomes" id="UP001302249">
    <property type="component" value="Chromosome"/>
</dbReference>
<evidence type="ECO:0000256" key="1">
    <source>
        <dbReference type="SAM" id="MobiDB-lite"/>
    </source>
</evidence>
<accession>A0ABZ0B902</accession>
<evidence type="ECO:0000313" key="3">
    <source>
        <dbReference type="EMBL" id="WNO53902.1"/>
    </source>
</evidence>
<evidence type="ECO:0000313" key="4">
    <source>
        <dbReference type="Proteomes" id="UP001302249"/>
    </source>
</evidence>
<keyword evidence="2" id="KW-0812">Transmembrane</keyword>
<proteinExistence type="predicted"/>
<feature type="region of interest" description="Disordered" evidence="1">
    <location>
        <begin position="120"/>
        <end position="142"/>
    </location>
</feature>
<feature type="transmembrane region" description="Helical" evidence="2">
    <location>
        <begin position="46"/>
        <end position="65"/>
    </location>
</feature>
<keyword evidence="2" id="KW-0472">Membrane</keyword>
<keyword evidence="4" id="KW-1185">Reference proteome</keyword>